<dbReference type="SMART" id="SM00710">
    <property type="entry name" value="PbH1"/>
    <property type="match status" value="7"/>
</dbReference>
<evidence type="ECO:0000313" key="3">
    <source>
        <dbReference type="Proteomes" id="UP001589619"/>
    </source>
</evidence>
<organism evidence="2 3">
    <name type="scientific">Paenibacillus hodogayensis</name>
    <dbReference type="NCBI Taxonomy" id="279208"/>
    <lineage>
        <taxon>Bacteria</taxon>
        <taxon>Bacillati</taxon>
        <taxon>Bacillota</taxon>
        <taxon>Bacilli</taxon>
        <taxon>Bacillales</taxon>
        <taxon>Paenibacillaceae</taxon>
        <taxon>Paenibacillus</taxon>
    </lineage>
</organism>
<dbReference type="Proteomes" id="UP001589619">
    <property type="component" value="Unassembled WGS sequence"/>
</dbReference>
<sequence length="532" mass="58419">MANGAGNVLDFGAKGDGKADDTNAIQAALNSGYSEIYIPKGIYKITQTLRVNNRNGMTIYGANSMLSFSNVETGLEFNKCSHIEVRDLEFNGNYSSNYLVRFNTCSNIHVLNLIIRDCRKSSSDPVIGLRFVGTTFITVEFCHIYNIDSPVSKVARGIYFAYDDTGKVCRYIEVHKCIIQNITPVDDADGIQLLQEDGLAGVTDGTADALIFDCTFIDCAKRGVKSQAKGVKVINCQFFDQNYKYKHLSAIALFCSNSSAIGNRIKYNYCTSVIAVNNSNDKPQSNFIVEGNIIEISAVDSQNQYGILFGYANSTWRCDNVIIKDNVFIGDKYYTVIQYTYGNNLQVNGNISEQKGITIGQTNTIYPVINAKISNNTFSTITLAARDSHVSFNTMRGDTYGLDMLAPCNNVKVNNNLITNQTVGLMVRDKTVNIQISENTFNQNINLDAQISGWGHQIFSNVGLSKLTTPQNGQIAIRNHKTTESASPPTTGSWSVGDLTYNTLPKPGGYVGWICTTAGEPGVWKPFGPISQ</sequence>
<dbReference type="RefSeq" id="WP_344904458.1">
    <property type="nucleotide sequence ID" value="NZ_BAAAYO010000002.1"/>
</dbReference>
<reference evidence="2 3" key="1">
    <citation type="submission" date="2024-09" db="EMBL/GenBank/DDBJ databases">
        <authorList>
            <person name="Sun Q."/>
            <person name="Mori K."/>
        </authorList>
    </citation>
    <scope>NUCLEOTIDE SEQUENCE [LARGE SCALE GENOMIC DNA]</scope>
    <source>
        <strain evidence="2 3">JCM 12520</strain>
    </source>
</reference>
<proteinExistence type="predicted"/>
<dbReference type="InterPro" id="IPR011050">
    <property type="entry name" value="Pectin_lyase_fold/virulence"/>
</dbReference>
<accession>A0ABV5W8D7</accession>
<protein>
    <submittedName>
        <fullName evidence="2">Glycosyl hydrolase family 28-related protein</fullName>
    </submittedName>
</protein>
<dbReference type="InterPro" id="IPR006626">
    <property type="entry name" value="PbH1"/>
</dbReference>
<dbReference type="Gene3D" id="2.160.20.10">
    <property type="entry name" value="Single-stranded right-handed beta-helix, Pectin lyase-like"/>
    <property type="match status" value="1"/>
</dbReference>
<dbReference type="InterPro" id="IPR012334">
    <property type="entry name" value="Pectin_lyas_fold"/>
</dbReference>
<keyword evidence="3" id="KW-1185">Reference proteome</keyword>
<dbReference type="InterPro" id="IPR024535">
    <property type="entry name" value="RHGA/B-epi-like_pectate_lyase"/>
</dbReference>
<evidence type="ECO:0000313" key="2">
    <source>
        <dbReference type="EMBL" id="MFB9756842.1"/>
    </source>
</evidence>
<evidence type="ECO:0000259" key="1">
    <source>
        <dbReference type="Pfam" id="PF12708"/>
    </source>
</evidence>
<gene>
    <name evidence="2" type="ORF">ACFFNY_35190</name>
</gene>
<name>A0ABV5W8D7_9BACL</name>
<dbReference type="EMBL" id="JBHMAG010000029">
    <property type="protein sequence ID" value="MFB9756842.1"/>
    <property type="molecule type" value="Genomic_DNA"/>
</dbReference>
<feature type="domain" description="Rhamnogalacturonase A/B/Epimerase-like pectate lyase" evidence="1">
    <location>
        <begin position="7"/>
        <end position="218"/>
    </location>
</feature>
<dbReference type="GO" id="GO:0016787">
    <property type="term" value="F:hydrolase activity"/>
    <property type="evidence" value="ECO:0007669"/>
    <property type="project" value="UniProtKB-KW"/>
</dbReference>
<dbReference type="SUPFAM" id="SSF51126">
    <property type="entry name" value="Pectin lyase-like"/>
    <property type="match status" value="2"/>
</dbReference>
<dbReference type="Pfam" id="PF12708">
    <property type="entry name" value="Pect-lyase_RHGA_epim"/>
    <property type="match status" value="1"/>
</dbReference>
<comment type="caution">
    <text evidence="2">The sequence shown here is derived from an EMBL/GenBank/DDBJ whole genome shotgun (WGS) entry which is preliminary data.</text>
</comment>
<keyword evidence="2" id="KW-0378">Hydrolase</keyword>